<evidence type="ECO:0000256" key="6">
    <source>
        <dbReference type="ARBA" id="ARBA00022723"/>
    </source>
</evidence>
<dbReference type="PANTHER" id="PTHR30040:SF2">
    <property type="entry name" value="FAD:PROTEIN FMN TRANSFERASE"/>
    <property type="match status" value="1"/>
</dbReference>
<dbReference type="SUPFAM" id="SSF143631">
    <property type="entry name" value="ApbE-like"/>
    <property type="match status" value="1"/>
</dbReference>
<dbReference type="EMBL" id="JACHIW010000001">
    <property type="protein sequence ID" value="MBB5153848.1"/>
    <property type="molecule type" value="Genomic_DNA"/>
</dbReference>
<evidence type="ECO:0000313" key="12">
    <source>
        <dbReference type="Proteomes" id="UP000584374"/>
    </source>
</evidence>
<keyword evidence="11" id="KW-0449">Lipoprotein</keyword>
<dbReference type="GO" id="GO:0046872">
    <property type="term" value="F:metal ion binding"/>
    <property type="evidence" value="ECO:0007669"/>
    <property type="project" value="UniProtKB-KW"/>
</dbReference>
<accession>A0A840Q540</accession>
<dbReference type="Gene3D" id="3.10.520.10">
    <property type="entry name" value="ApbE-like domains"/>
    <property type="match status" value="2"/>
</dbReference>
<evidence type="ECO:0000256" key="1">
    <source>
        <dbReference type="ARBA" id="ARBA00001946"/>
    </source>
</evidence>
<dbReference type="Pfam" id="PF02424">
    <property type="entry name" value="ApbE"/>
    <property type="match status" value="2"/>
</dbReference>
<keyword evidence="8" id="KW-0460">Magnesium</keyword>
<evidence type="ECO:0000256" key="10">
    <source>
        <dbReference type="ARBA" id="ARBA00048540"/>
    </source>
</evidence>
<dbReference type="AlphaFoldDB" id="A0A840Q540"/>
<proteinExistence type="predicted"/>
<keyword evidence="4" id="KW-0285">Flavoprotein</keyword>
<organism evidence="11 12">
    <name type="scientific">Saccharopolyspora phatthalungensis</name>
    <dbReference type="NCBI Taxonomy" id="664693"/>
    <lineage>
        <taxon>Bacteria</taxon>
        <taxon>Bacillati</taxon>
        <taxon>Actinomycetota</taxon>
        <taxon>Actinomycetes</taxon>
        <taxon>Pseudonocardiales</taxon>
        <taxon>Pseudonocardiaceae</taxon>
        <taxon>Saccharopolyspora</taxon>
    </lineage>
</organism>
<keyword evidence="7" id="KW-0274">FAD</keyword>
<comment type="catalytic activity">
    <reaction evidence="10">
        <text>L-threonyl-[protein] + FAD = FMN-L-threonyl-[protein] + AMP + H(+)</text>
        <dbReference type="Rhea" id="RHEA:36847"/>
        <dbReference type="Rhea" id="RHEA-COMP:11060"/>
        <dbReference type="Rhea" id="RHEA-COMP:11061"/>
        <dbReference type="ChEBI" id="CHEBI:15378"/>
        <dbReference type="ChEBI" id="CHEBI:30013"/>
        <dbReference type="ChEBI" id="CHEBI:57692"/>
        <dbReference type="ChEBI" id="CHEBI:74257"/>
        <dbReference type="ChEBI" id="CHEBI:456215"/>
        <dbReference type="EC" id="2.7.1.180"/>
    </reaction>
</comment>
<dbReference type="GO" id="GO:0016740">
    <property type="term" value="F:transferase activity"/>
    <property type="evidence" value="ECO:0007669"/>
    <property type="project" value="UniProtKB-KW"/>
</dbReference>
<comment type="cofactor">
    <cofactor evidence="1">
        <name>Mg(2+)</name>
        <dbReference type="ChEBI" id="CHEBI:18420"/>
    </cofactor>
</comment>
<protein>
    <recommendedName>
        <fullName evidence="3">FAD:protein FMN transferase</fullName>
        <ecNumber evidence="2">2.7.1.180</ecNumber>
    </recommendedName>
    <alternativeName>
        <fullName evidence="9">Flavin transferase</fullName>
    </alternativeName>
</protein>
<evidence type="ECO:0000256" key="7">
    <source>
        <dbReference type="ARBA" id="ARBA00022827"/>
    </source>
</evidence>
<keyword evidence="5" id="KW-0808">Transferase</keyword>
<evidence type="ECO:0000256" key="2">
    <source>
        <dbReference type="ARBA" id="ARBA00011955"/>
    </source>
</evidence>
<sequence>MASESGARLRRVEHIMGLPISADVRAAAPAVRDAVSRAFDWLREVDRRFSPFRAGSEVQRCGDGATPEHASPELTEIIDLCRRYERDSGGAFRAWLPGRPFDPCGVVKGWAVQRAGELLRAAGADRFSLNAGGDVLVVGEPEPGRPWRVGIRHPDIAHQVCAVFEVRDCAVATSGNYERGAHVINGRTGRPARELVSLTVLAPDLTTADAVSTAAFAMGVDGMEWAATQPGCLVFAVDAERRVHRSPLLDEPVVTPELLLTCGGSAAPGPQQ</sequence>
<evidence type="ECO:0000256" key="4">
    <source>
        <dbReference type="ARBA" id="ARBA00022630"/>
    </source>
</evidence>
<comment type="caution">
    <text evidence="11">The sequence shown here is derived from an EMBL/GenBank/DDBJ whole genome shotgun (WGS) entry which is preliminary data.</text>
</comment>
<keyword evidence="6" id="KW-0479">Metal-binding</keyword>
<name>A0A840Q540_9PSEU</name>
<evidence type="ECO:0000256" key="3">
    <source>
        <dbReference type="ARBA" id="ARBA00016337"/>
    </source>
</evidence>
<evidence type="ECO:0000256" key="8">
    <source>
        <dbReference type="ARBA" id="ARBA00022842"/>
    </source>
</evidence>
<dbReference type="Proteomes" id="UP000584374">
    <property type="component" value="Unassembled WGS sequence"/>
</dbReference>
<dbReference type="EC" id="2.7.1.180" evidence="2"/>
<dbReference type="PANTHER" id="PTHR30040">
    <property type="entry name" value="THIAMINE BIOSYNTHESIS LIPOPROTEIN APBE"/>
    <property type="match status" value="1"/>
</dbReference>
<reference evidence="11 12" key="1">
    <citation type="submission" date="2020-08" db="EMBL/GenBank/DDBJ databases">
        <title>Sequencing the genomes of 1000 actinobacteria strains.</title>
        <authorList>
            <person name="Klenk H.-P."/>
        </authorList>
    </citation>
    <scope>NUCLEOTIDE SEQUENCE [LARGE SCALE GENOMIC DNA]</scope>
    <source>
        <strain evidence="11 12">DSM 45584</strain>
    </source>
</reference>
<dbReference type="InterPro" id="IPR003374">
    <property type="entry name" value="ApbE-like_sf"/>
</dbReference>
<dbReference type="InterPro" id="IPR024932">
    <property type="entry name" value="ApbE"/>
</dbReference>
<evidence type="ECO:0000256" key="5">
    <source>
        <dbReference type="ARBA" id="ARBA00022679"/>
    </source>
</evidence>
<keyword evidence="12" id="KW-1185">Reference proteome</keyword>
<evidence type="ECO:0000256" key="9">
    <source>
        <dbReference type="ARBA" id="ARBA00031306"/>
    </source>
</evidence>
<dbReference type="RefSeq" id="WP_312864144.1">
    <property type="nucleotide sequence ID" value="NZ_JACHIW010000001.1"/>
</dbReference>
<gene>
    <name evidence="11" type="ORF">BJ970_001382</name>
</gene>
<evidence type="ECO:0000313" key="11">
    <source>
        <dbReference type="EMBL" id="MBB5153848.1"/>
    </source>
</evidence>